<protein>
    <submittedName>
        <fullName evidence="2">Uncharacterized protein</fullName>
    </submittedName>
</protein>
<keyword evidence="3" id="KW-1185">Reference proteome</keyword>
<dbReference type="AlphaFoldDB" id="A0A383W7P8"/>
<sequence length="70" mass="7851">MRSSRRRRRSSSSSGSGSSSAVGGRLQWGGVAGRRQFPDWKQLMAGIVAPEHLIKQQQQQQQRGRPQFLD</sequence>
<feature type="compositionally biased region" description="Low complexity" evidence="1">
    <location>
        <begin position="11"/>
        <end position="20"/>
    </location>
</feature>
<dbReference type="EMBL" id="FNXT01001149">
    <property type="protein sequence ID" value="SZX72706.1"/>
    <property type="molecule type" value="Genomic_DNA"/>
</dbReference>
<dbReference type="Proteomes" id="UP000256970">
    <property type="component" value="Unassembled WGS sequence"/>
</dbReference>
<organism evidence="2 3">
    <name type="scientific">Tetradesmus obliquus</name>
    <name type="common">Green alga</name>
    <name type="synonym">Acutodesmus obliquus</name>
    <dbReference type="NCBI Taxonomy" id="3088"/>
    <lineage>
        <taxon>Eukaryota</taxon>
        <taxon>Viridiplantae</taxon>
        <taxon>Chlorophyta</taxon>
        <taxon>core chlorophytes</taxon>
        <taxon>Chlorophyceae</taxon>
        <taxon>CS clade</taxon>
        <taxon>Sphaeropleales</taxon>
        <taxon>Scenedesmaceae</taxon>
        <taxon>Tetradesmus</taxon>
    </lineage>
</organism>
<feature type="compositionally biased region" description="Basic residues" evidence="1">
    <location>
        <begin position="1"/>
        <end position="10"/>
    </location>
</feature>
<evidence type="ECO:0000313" key="2">
    <source>
        <dbReference type="EMBL" id="SZX72706.1"/>
    </source>
</evidence>
<proteinExistence type="predicted"/>
<accession>A0A383W7P8</accession>
<gene>
    <name evidence="2" type="ORF">BQ4739_LOCUS12856</name>
</gene>
<evidence type="ECO:0000256" key="1">
    <source>
        <dbReference type="SAM" id="MobiDB-lite"/>
    </source>
</evidence>
<feature type="region of interest" description="Disordered" evidence="1">
    <location>
        <begin position="1"/>
        <end position="28"/>
    </location>
</feature>
<evidence type="ECO:0000313" key="3">
    <source>
        <dbReference type="Proteomes" id="UP000256970"/>
    </source>
</evidence>
<name>A0A383W7P8_TETOB</name>
<reference evidence="2 3" key="1">
    <citation type="submission" date="2016-10" db="EMBL/GenBank/DDBJ databases">
        <authorList>
            <person name="Cai Z."/>
        </authorList>
    </citation>
    <scope>NUCLEOTIDE SEQUENCE [LARGE SCALE GENOMIC DNA]</scope>
</reference>